<dbReference type="CDD" id="cd08161">
    <property type="entry name" value="SET"/>
    <property type="match status" value="1"/>
</dbReference>
<dbReference type="RefSeq" id="WP_073392020.1">
    <property type="nucleotide sequence ID" value="NZ_FQVU01000006.1"/>
</dbReference>
<dbReference type="STRING" id="1206085.SAMN05443575_3815"/>
<keyword evidence="3" id="KW-1185">Reference proteome</keyword>
<dbReference type="PROSITE" id="PS50280">
    <property type="entry name" value="SET"/>
    <property type="match status" value="1"/>
</dbReference>
<dbReference type="Gene3D" id="2.170.270.10">
    <property type="entry name" value="SET domain"/>
    <property type="match status" value="1"/>
</dbReference>
<evidence type="ECO:0000313" key="2">
    <source>
        <dbReference type="EMBL" id="SHH41835.1"/>
    </source>
</evidence>
<reference evidence="2 3" key="1">
    <citation type="submission" date="2016-11" db="EMBL/GenBank/DDBJ databases">
        <authorList>
            <person name="Jaros S."/>
            <person name="Januszkiewicz K."/>
            <person name="Wedrychowicz H."/>
        </authorList>
    </citation>
    <scope>NUCLEOTIDE SEQUENCE [LARGE SCALE GENOMIC DNA]</scope>
    <source>
        <strain evidence="2 3">DSM 45627</strain>
    </source>
</reference>
<name>A0A1M5STH5_9ACTN</name>
<proteinExistence type="predicted"/>
<dbReference type="AlphaFoldDB" id="A0A1M5STH5"/>
<dbReference type="Proteomes" id="UP000186132">
    <property type="component" value="Unassembled WGS sequence"/>
</dbReference>
<sequence length="123" mass="13239">MSVRASSIAGNGVFADDPYATGAVVLTLADDGTGPLNHSCDPNLGWTQSRTLVALRDIAPGDELTVDYATAIDDAAFALACHCGTYRCRQLVEGTDWRIPQLQRRYAGHWAPHVQRLIGDAAR</sequence>
<evidence type="ECO:0000259" key="1">
    <source>
        <dbReference type="PROSITE" id="PS50280"/>
    </source>
</evidence>
<protein>
    <submittedName>
        <fullName evidence="2">SET domain-containing protein</fullName>
    </submittedName>
</protein>
<dbReference type="EMBL" id="FQVU01000006">
    <property type="protein sequence ID" value="SHH41835.1"/>
    <property type="molecule type" value="Genomic_DNA"/>
</dbReference>
<dbReference type="OrthoDB" id="9790349at2"/>
<feature type="domain" description="SET" evidence="1">
    <location>
        <begin position="1"/>
        <end position="69"/>
    </location>
</feature>
<organism evidence="2 3">
    <name type="scientific">Jatrophihabitans endophyticus</name>
    <dbReference type="NCBI Taxonomy" id="1206085"/>
    <lineage>
        <taxon>Bacteria</taxon>
        <taxon>Bacillati</taxon>
        <taxon>Actinomycetota</taxon>
        <taxon>Actinomycetes</taxon>
        <taxon>Jatrophihabitantales</taxon>
        <taxon>Jatrophihabitantaceae</taxon>
        <taxon>Jatrophihabitans</taxon>
    </lineage>
</organism>
<evidence type="ECO:0000313" key="3">
    <source>
        <dbReference type="Proteomes" id="UP000186132"/>
    </source>
</evidence>
<dbReference type="InterPro" id="IPR046341">
    <property type="entry name" value="SET_dom_sf"/>
</dbReference>
<gene>
    <name evidence="2" type="ORF">SAMN05443575_3815</name>
</gene>
<accession>A0A1M5STH5</accession>
<dbReference type="SUPFAM" id="SSF82199">
    <property type="entry name" value="SET domain"/>
    <property type="match status" value="1"/>
</dbReference>
<dbReference type="InterPro" id="IPR001214">
    <property type="entry name" value="SET_dom"/>
</dbReference>
<dbReference type="Pfam" id="PF00856">
    <property type="entry name" value="SET"/>
    <property type="match status" value="1"/>
</dbReference>